<organism evidence="2">
    <name type="scientific">marine metagenome</name>
    <dbReference type="NCBI Taxonomy" id="408172"/>
    <lineage>
        <taxon>unclassified sequences</taxon>
        <taxon>metagenomes</taxon>
        <taxon>ecological metagenomes</taxon>
    </lineage>
</organism>
<dbReference type="EMBL" id="UINC01000192">
    <property type="protein sequence ID" value="SUZ50853.1"/>
    <property type="molecule type" value="Genomic_DNA"/>
</dbReference>
<dbReference type="NCBIfam" id="TIGR00004">
    <property type="entry name" value="Rid family detoxifying hydrolase"/>
    <property type="match status" value="1"/>
</dbReference>
<name>A0A381NBB8_9ZZZZ</name>
<dbReference type="GO" id="GO:0019239">
    <property type="term" value="F:deaminase activity"/>
    <property type="evidence" value="ECO:0007669"/>
    <property type="project" value="TreeGrafter"/>
</dbReference>
<dbReference type="PANTHER" id="PTHR11803:SF58">
    <property type="entry name" value="PROTEIN HMF1-RELATED"/>
    <property type="match status" value="1"/>
</dbReference>
<accession>A0A381NBB8</accession>
<dbReference type="CDD" id="cd00448">
    <property type="entry name" value="YjgF_YER057c_UK114_family"/>
    <property type="match status" value="1"/>
</dbReference>
<dbReference type="PANTHER" id="PTHR11803">
    <property type="entry name" value="2-IMINOBUTANOATE/2-IMINOPROPANOATE DEAMINASE RIDA"/>
    <property type="match status" value="1"/>
</dbReference>
<dbReference type="InterPro" id="IPR019897">
    <property type="entry name" value="RidA_CS"/>
</dbReference>
<dbReference type="SUPFAM" id="SSF55298">
    <property type="entry name" value="YjgF-like"/>
    <property type="match status" value="1"/>
</dbReference>
<dbReference type="InterPro" id="IPR006056">
    <property type="entry name" value="RidA"/>
</dbReference>
<protein>
    <recommendedName>
        <fullName evidence="3">Deaminase</fullName>
    </recommendedName>
</protein>
<dbReference type="InterPro" id="IPR006175">
    <property type="entry name" value="YjgF/YER057c/UK114"/>
</dbReference>
<dbReference type="FunFam" id="3.30.1330.40:FF:000001">
    <property type="entry name" value="L-PSP family endoribonuclease"/>
    <property type="match status" value="1"/>
</dbReference>
<evidence type="ECO:0000313" key="2">
    <source>
        <dbReference type="EMBL" id="SUZ50853.1"/>
    </source>
</evidence>
<dbReference type="Pfam" id="PF01042">
    <property type="entry name" value="Ribonuc_L-PSP"/>
    <property type="match status" value="1"/>
</dbReference>
<proteinExistence type="inferred from homology"/>
<gene>
    <name evidence="2" type="ORF">METZ01_LOCUS3707</name>
</gene>
<dbReference type="InterPro" id="IPR035959">
    <property type="entry name" value="RutC-like_sf"/>
</dbReference>
<comment type="similarity">
    <text evidence="1">Belongs to the RutC family.</text>
</comment>
<evidence type="ECO:0000256" key="1">
    <source>
        <dbReference type="ARBA" id="ARBA00010552"/>
    </source>
</evidence>
<dbReference type="PROSITE" id="PS01094">
    <property type="entry name" value="UPF0076"/>
    <property type="match status" value="1"/>
</dbReference>
<dbReference type="Gene3D" id="3.30.1330.40">
    <property type="entry name" value="RutC-like"/>
    <property type="match status" value="1"/>
</dbReference>
<evidence type="ECO:0008006" key="3">
    <source>
        <dbReference type="Google" id="ProtNLM"/>
    </source>
</evidence>
<sequence length="131" mass="14134">MSRSIVKISNAPTPIGPYSQAVSCGNMLFVSGQIPLDPESGELVINSFAEQCHQVLLNLQLILQAGGSGLDRVLKVTIYMKNLTQFGELNEIYAEYFDASKPARACVEVSDLPKGVDIEMDAIAEISSAIE</sequence>
<reference evidence="2" key="1">
    <citation type="submission" date="2018-05" db="EMBL/GenBank/DDBJ databases">
        <authorList>
            <person name="Lanie J.A."/>
            <person name="Ng W.-L."/>
            <person name="Kazmierczak K.M."/>
            <person name="Andrzejewski T.M."/>
            <person name="Davidsen T.M."/>
            <person name="Wayne K.J."/>
            <person name="Tettelin H."/>
            <person name="Glass J.I."/>
            <person name="Rusch D."/>
            <person name="Podicherti R."/>
            <person name="Tsui H.-C.T."/>
            <person name="Winkler M.E."/>
        </authorList>
    </citation>
    <scope>NUCLEOTIDE SEQUENCE</scope>
</reference>
<dbReference type="GO" id="GO:0005829">
    <property type="term" value="C:cytosol"/>
    <property type="evidence" value="ECO:0007669"/>
    <property type="project" value="TreeGrafter"/>
</dbReference>
<dbReference type="AlphaFoldDB" id="A0A381NBB8"/>